<reference evidence="2 3" key="1">
    <citation type="submission" date="2019-10" db="EMBL/GenBank/DDBJ databases">
        <title>Rudanella paleaurantiibacter sp. nov., isolated from sludge.</title>
        <authorList>
            <person name="Xu S.Q."/>
        </authorList>
    </citation>
    <scope>NUCLEOTIDE SEQUENCE [LARGE SCALE GENOMIC DNA]</scope>
    <source>
        <strain evidence="2 3">HX-22-17</strain>
    </source>
</reference>
<accession>A0A7J5U3Z5</accession>
<feature type="domain" description="Hypervirulence associated protein TUDOR" evidence="1">
    <location>
        <begin position="7"/>
        <end position="68"/>
    </location>
</feature>
<sequence>MATVKKGDRVAWKYGKGTGEGTITEVHTSDVSKTVQGKTIKRKGSTEEPALVITQDKKTKVVKSASEVTKK</sequence>
<dbReference type="AlphaFoldDB" id="A0A7J5U3Z5"/>
<evidence type="ECO:0000313" key="3">
    <source>
        <dbReference type="Proteomes" id="UP000488299"/>
    </source>
</evidence>
<dbReference type="Pfam" id="PF11160">
    <property type="entry name" value="Hva1_TUDOR"/>
    <property type="match status" value="1"/>
</dbReference>
<organism evidence="2 3">
    <name type="scientific">Rudanella paleaurantiibacter</name>
    <dbReference type="NCBI Taxonomy" id="2614655"/>
    <lineage>
        <taxon>Bacteria</taxon>
        <taxon>Pseudomonadati</taxon>
        <taxon>Bacteroidota</taxon>
        <taxon>Cytophagia</taxon>
        <taxon>Cytophagales</taxon>
        <taxon>Cytophagaceae</taxon>
        <taxon>Rudanella</taxon>
    </lineage>
</organism>
<evidence type="ECO:0000259" key="1">
    <source>
        <dbReference type="Pfam" id="PF11160"/>
    </source>
</evidence>
<comment type="caution">
    <text evidence="2">The sequence shown here is derived from an EMBL/GenBank/DDBJ whole genome shotgun (WGS) entry which is preliminary data.</text>
</comment>
<dbReference type="EMBL" id="WELI01000001">
    <property type="protein sequence ID" value="KAB7732476.1"/>
    <property type="molecule type" value="Genomic_DNA"/>
</dbReference>
<proteinExistence type="predicted"/>
<dbReference type="InterPro" id="IPR021331">
    <property type="entry name" value="Hva1_TUDOR"/>
</dbReference>
<name>A0A7J5U3Z5_9BACT</name>
<gene>
    <name evidence="2" type="ORF">F5984_00500</name>
</gene>
<dbReference type="RefSeq" id="WP_152121807.1">
    <property type="nucleotide sequence ID" value="NZ_WELI01000001.1"/>
</dbReference>
<evidence type="ECO:0000313" key="2">
    <source>
        <dbReference type="EMBL" id="KAB7732476.1"/>
    </source>
</evidence>
<dbReference type="Proteomes" id="UP000488299">
    <property type="component" value="Unassembled WGS sequence"/>
</dbReference>
<keyword evidence="3" id="KW-1185">Reference proteome</keyword>
<protein>
    <submittedName>
        <fullName evidence="2">DUF2945 domain-containing protein</fullName>
    </submittedName>
</protein>